<organism evidence="2 3">
    <name type="scientific">Halopenitus salinus</name>
    <dbReference type="NCBI Taxonomy" id="1198295"/>
    <lineage>
        <taxon>Archaea</taxon>
        <taxon>Methanobacteriati</taxon>
        <taxon>Methanobacteriota</taxon>
        <taxon>Stenosarchaea group</taxon>
        <taxon>Halobacteria</taxon>
        <taxon>Halobacteriales</taxon>
        <taxon>Haloferacaceae</taxon>
        <taxon>Halopenitus</taxon>
    </lineage>
</organism>
<gene>
    <name evidence="2" type="ORF">ACFQE9_02975</name>
</gene>
<protein>
    <submittedName>
        <fullName evidence="2">ATPase</fullName>
    </submittedName>
</protein>
<sequence length="323" mass="34740">MTGGGDLPVEDRNRRSGGDHLRLLVAGGSRVDAGKTTFSVGLLAHLAERGREPVGVKPRAGNDRWFDHDDYRRATADGRLYGKDAKRLAAASSRGLTTTPVPPESINPVHRLWRPTPGRTGMLGDSDRTFLCDRVGGVEEPGDARFVVNGAAEEAGLIPEDLEGRLPIAEATRVHDLEEFNRVMREAYLPTFDRFAGRIRSHDGPVVMESYADVAVPIDVGSDANSPESDAYSRGEEIGIDAVAVVAPGRVRIYDGDRYLRGREVASGSAREGALEEHTEAVTAMIEPVARTGLPALSTEERGDPSRVAAAYADAYDALLKAV</sequence>
<keyword evidence="3" id="KW-1185">Reference proteome</keyword>
<dbReference type="CDD" id="cd01983">
    <property type="entry name" value="SIMIBI"/>
    <property type="match status" value="1"/>
</dbReference>
<dbReference type="RefSeq" id="WP_379740075.1">
    <property type="nucleotide sequence ID" value="NZ_JBHSVN010000001.1"/>
</dbReference>
<accession>A0ABD5UW69</accession>
<reference evidence="2 3" key="1">
    <citation type="journal article" date="2019" name="Int. J. Syst. Evol. Microbiol.">
        <title>The Global Catalogue of Microorganisms (GCM) 10K type strain sequencing project: providing services to taxonomists for standard genome sequencing and annotation.</title>
        <authorList>
            <consortium name="The Broad Institute Genomics Platform"/>
            <consortium name="The Broad Institute Genome Sequencing Center for Infectious Disease"/>
            <person name="Wu L."/>
            <person name="Ma J."/>
        </authorList>
    </citation>
    <scope>NUCLEOTIDE SEQUENCE [LARGE SCALE GENOMIC DNA]</scope>
    <source>
        <strain evidence="2 3">SKJ47</strain>
    </source>
</reference>
<evidence type="ECO:0000313" key="3">
    <source>
        <dbReference type="Proteomes" id="UP001596296"/>
    </source>
</evidence>
<dbReference type="EMBL" id="JBHSXL010000003">
    <property type="protein sequence ID" value="MFC6891582.1"/>
    <property type="molecule type" value="Genomic_DNA"/>
</dbReference>
<dbReference type="AlphaFoldDB" id="A0ABD5UW69"/>
<name>A0ABD5UW69_9EURY</name>
<comment type="caution">
    <text evidence="2">The sequence shown here is derived from an EMBL/GenBank/DDBJ whole genome shotgun (WGS) entry which is preliminary data.</text>
</comment>
<dbReference type="Proteomes" id="UP001596296">
    <property type="component" value="Unassembled WGS sequence"/>
</dbReference>
<proteinExistence type="predicted"/>
<feature type="region of interest" description="Disordered" evidence="1">
    <location>
        <begin position="91"/>
        <end position="119"/>
    </location>
</feature>
<evidence type="ECO:0000256" key="1">
    <source>
        <dbReference type="SAM" id="MobiDB-lite"/>
    </source>
</evidence>
<evidence type="ECO:0000313" key="2">
    <source>
        <dbReference type="EMBL" id="MFC6891582.1"/>
    </source>
</evidence>